<feature type="compositionally biased region" description="Low complexity" evidence="5">
    <location>
        <begin position="480"/>
        <end position="501"/>
    </location>
</feature>
<sequence>MIWVDSGGVCRLSRRKLTSTTTISALNTKHTMGSQVTNNPLDNIQLSIPGTSQEGHSNEQDQPSTELQLETLRSEKATLEAQYGALLSKLTAMRTTLGDKLRQDADELDRREQQICQLQTQNEDLIQTTENLKNELISSNEETERLHRELGLIRTRLADQQRQSDSENYEREEAYRESQDEIEHLRNQLEDSQRELMNEAIKREQADSGSREKDDTIAELKREIEFLQDDRDSHARSASNLQSVLEEFQSAKESEIQSVVGDTQTRLIEAEQKLQVYEEKVKEAEAKLAASESGAALCETLKKELKEKNLLVGKVRHEAVILNEHLTEALRRLRKDSTEYSVDRRLVTNVLISFILTPREDTKRFEMLSLLSSILSWNEDEREQVGLQRASTSPQKPNRQQNGGGSSNIQSLGGGGRDTLGDNDTITDQWVSFLLRESNATSPTTPTKSLSNLSITSPSTISNPSRSPISHRISPDAVKLPSSPGSTLSTLSTLTRPTSES</sequence>
<dbReference type="PANTHER" id="PTHR18921">
    <property type="entry name" value="MYOSIN HEAVY CHAIN - RELATED"/>
    <property type="match status" value="1"/>
</dbReference>
<proteinExistence type="predicted"/>
<feature type="compositionally biased region" description="Low complexity" evidence="5">
    <location>
        <begin position="449"/>
        <end position="472"/>
    </location>
</feature>
<keyword evidence="8" id="KW-1185">Reference proteome</keyword>
<gene>
    <name evidence="7" type="ORF">PSTT_15271</name>
</gene>
<dbReference type="PROSITE" id="PS50913">
    <property type="entry name" value="GRIP"/>
    <property type="match status" value="1"/>
</dbReference>
<keyword evidence="2" id="KW-0333">Golgi apparatus</keyword>
<feature type="compositionally biased region" description="Gly residues" evidence="5">
    <location>
        <begin position="402"/>
        <end position="418"/>
    </location>
</feature>
<feature type="region of interest" description="Disordered" evidence="5">
    <location>
        <begin position="385"/>
        <end position="423"/>
    </location>
</feature>
<feature type="region of interest" description="Disordered" evidence="5">
    <location>
        <begin position="441"/>
        <end position="501"/>
    </location>
</feature>
<dbReference type="VEuPathDB" id="FungiDB:PSHT_10078"/>
<evidence type="ECO:0000256" key="3">
    <source>
        <dbReference type="ARBA" id="ARBA00023054"/>
    </source>
</evidence>
<feature type="coiled-coil region" evidence="4">
    <location>
        <begin position="122"/>
        <end position="149"/>
    </location>
</feature>
<feature type="region of interest" description="Disordered" evidence="5">
    <location>
        <begin position="157"/>
        <end position="181"/>
    </location>
</feature>
<comment type="subcellular location">
    <subcellularLocation>
        <location evidence="1">Golgi apparatus</location>
    </subcellularLocation>
</comment>
<accession>A0A2S4UIN0</accession>
<feature type="compositionally biased region" description="Polar residues" evidence="5">
    <location>
        <begin position="389"/>
        <end position="401"/>
    </location>
</feature>
<dbReference type="Pfam" id="PF10375">
    <property type="entry name" value="GRAB"/>
    <property type="match status" value="1"/>
</dbReference>
<dbReference type="InterPro" id="IPR000237">
    <property type="entry name" value="GRIP_dom"/>
</dbReference>
<dbReference type="AlphaFoldDB" id="A0A2S4UIN0"/>
<dbReference type="InterPro" id="IPR019459">
    <property type="entry name" value="GRAB"/>
</dbReference>
<name>A0A2S4UIN0_9BASI</name>
<dbReference type="GO" id="GO:0005794">
    <property type="term" value="C:Golgi apparatus"/>
    <property type="evidence" value="ECO:0007669"/>
    <property type="project" value="UniProtKB-SubCell"/>
</dbReference>
<feature type="region of interest" description="Disordered" evidence="5">
    <location>
        <begin position="33"/>
        <end position="66"/>
    </location>
</feature>
<dbReference type="EMBL" id="PKSL01000273">
    <property type="protein sequence ID" value="POV97087.1"/>
    <property type="molecule type" value="Genomic_DNA"/>
</dbReference>
<comment type="caution">
    <text evidence="7">The sequence shown here is derived from an EMBL/GenBank/DDBJ whole genome shotgun (WGS) entry which is preliminary data.</text>
</comment>
<evidence type="ECO:0000259" key="6">
    <source>
        <dbReference type="PROSITE" id="PS50913"/>
    </source>
</evidence>
<evidence type="ECO:0000256" key="1">
    <source>
        <dbReference type="ARBA" id="ARBA00004555"/>
    </source>
</evidence>
<dbReference type="GO" id="GO:0007030">
    <property type="term" value="P:Golgi organization"/>
    <property type="evidence" value="ECO:0007669"/>
    <property type="project" value="TreeGrafter"/>
</dbReference>
<evidence type="ECO:0000256" key="2">
    <source>
        <dbReference type="ARBA" id="ARBA00023034"/>
    </source>
</evidence>
<dbReference type="GO" id="GO:0006888">
    <property type="term" value="P:endoplasmic reticulum to Golgi vesicle-mediated transport"/>
    <property type="evidence" value="ECO:0007669"/>
    <property type="project" value="TreeGrafter"/>
</dbReference>
<evidence type="ECO:0000313" key="7">
    <source>
        <dbReference type="EMBL" id="POV97087.1"/>
    </source>
</evidence>
<dbReference type="GO" id="GO:0031267">
    <property type="term" value="F:small GTPase binding"/>
    <property type="evidence" value="ECO:0007669"/>
    <property type="project" value="TreeGrafter"/>
</dbReference>
<organism evidence="7 8">
    <name type="scientific">Puccinia striiformis</name>
    <dbReference type="NCBI Taxonomy" id="27350"/>
    <lineage>
        <taxon>Eukaryota</taxon>
        <taxon>Fungi</taxon>
        <taxon>Dikarya</taxon>
        <taxon>Basidiomycota</taxon>
        <taxon>Pucciniomycotina</taxon>
        <taxon>Pucciniomycetes</taxon>
        <taxon>Pucciniales</taxon>
        <taxon>Pucciniaceae</taxon>
        <taxon>Puccinia</taxon>
    </lineage>
</organism>
<feature type="domain" description="GRIP" evidence="6">
    <location>
        <begin position="337"/>
        <end position="388"/>
    </location>
</feature>
<dbReference type="PANTHER" id="PTHR18921:SF2">
    <property type="entry name" value="THYROID RECEPTOR-INTERACTING PROTEIN 11"/>
    <property type="match status" value="1"/>
</dbReference>
<evidence type="ECO:0000256" key="5">
    <source>
        <dbReference type="SAM" id="MobiDB-lite"/>
    </source>
</evidence>
<protein>
    <recommendedName>
        <fullName evidence="6">GRIP domain-containing protein</fullName>
    </recommendedName>
</protein>
<reference evidence="7" key="1">
    <citation type="submission" date="2017-12" db="EMBL/GenBank/DDBJ databases">
        <title>Gene loss provides genomic basis for host adaptation in cereal stripe rust fungi.</title>
        <authorList>
            <person name="Xia C."/>
        </authorList>
    </citation>
    <scope>NUCLEOTIDE SEQUENCE [LARGE SCALE GENOMIC DNA]</scope>
    <source>
        <strain evidence="7">93-210</strain>
    </source>
</reference>
<keyword evidence="3 4" id="KW-0175">Coiled coil</keyword>
<evidence type="ECO:0000256" key="4">
    <source>
        <dbReference type="SAM" id="Coils"/>
    </source>
</evidence>
<dbReference type="Proteomes" id="UP000239156">
    <property type="component" value="Unassembled WGS sequence"/>
</dbReference>
<evidence type="ECO:0000313" key="8">
    <source>
        <dbReference type="Proteomes" id="UP000239156"/>
    </source>
</evidence>
<dbReference type="VEuPathDB" id="FungiDB:PSTT_15271"/>